<keyword evidence="1" id="KW-0227">DNA damage</keyword>
<evidence type="ECO:0000313" key="7">
    <source>
        <dbReference type="Proteomes" id="UP000235145"/>
    </source>
</evidence>
<dbReference type="EC" id="5.6.2.3" evidence="1"/>
<keyword evidence="1" id="KW-0547">Nucleotide-binding</keyword>
<evidence type="ECO:0000259" key="4">
    <source>
        <dbReference type="Pfam" id="PF14214"/>
    </source>
</evidence>
<dbReference type="InterPro" id="IPR049163">
    <property type="entry name" value="Pif1-like_2B_dom"/>
</dbReference>
<keyword evidence="1" id="KW-0067">ATP-binding</keyword>
<evidence type="ECO:0000313" key="6">
    <source>
        <dbReference type="EMBL" id="KAJ0209382.1"/>
    </source>
</evidence>
<keyword evidence="1" id="KW-0347">Helicase</keyword>
<feature type="domain" description="DNA helicase Pif1-like DEAD-box helicase" evidence="3">
    <location>
        <begin position="941"/>
        <end position="1130"/>
    </location>
</feature>
<dbReference type="GO" id="GO:0000723">
    <property type="term" value="P:telomere maintenance"/>
    <property type="evidence" value="ECO:0007669"/>
    <property type="project" value="InterPro"/>
</dbReference>
<evidence type="ECO:0000256" key="1">
    <source>
        <dbReference type="RuleBase" id="RU363044"/>
    </source>
</evidence>
<dbReference type="InterPro" id="IPR010285">
    <property type="entry name" value="DNA_helicase_pif1-like_DEAD"/>
</dbReference>
<dbReference type="EMBL" id="NBSK02000004">
    <property type="protein sequence ID" value="KAJ0209382.1"/>
    <property type="molecule type" value="Genomic_DNA"/>
</dbReference>
<gene>
    <name evidence="6" type="ORF">LSAT_V11C400212660</name>
</gene>
<accession>A0A9R1VR41</accession>
<dbReference type="Pfam" id="PF21530">
    <property type="entry name" value="Pif1_2B_dom"/>
    <property type="match status" value="1"/>
</dbReference>
<comment type="cofactor">
    <cofactor evidence="1">
        <name>Mg(2+)</name>
        <dbReference type="ChEBI" id="CHEBI:18420"/>
    </cofactor>
</comment>
<feature type="domain" description="Helitron helicase-like" evidence="4">
    <location>
        <begin position="325"/>
        <end position="425"/>
    </location>
</feature>
<keyword evidence="1" id="KW-0378">Hydrolase</keyword>
<name>A0A9R1VR41_LACSA</name>
<dbReference type="Pfam" id="PF14214">
    <property type="entry name" value="Helitron_like_N"/>
    <property type="match status" value="1"/>
</dbReference>
<dbReference type="PANTHER" id="PTHR10492">
    <property type="match status" value="1"/>
</dbReference>
<feature type="signal peptide" evidence="2">
    <location>
        <begin position="1"/>
        <end position="28"/>
    </location>
</feature>
<comment type="similarity">
    <text evidence="1">Belongs to the helicase family.</text>
</comment>
<dbReference type="GO" id="GO:0006281">
    <property type="term" value="P:DNA repair"/>
    <property type="evidence" value="ECO:0007669"/>
    <property type="project" value="UniProtKB-KW"/>
</dbReference>
<dbReference type="GO" id="GO:0005524">
    <property type="term" value="F:ATP binding"/>
    <property type="evidence" value="ECO:0007669"/>
    <property type="project" value="UniProtKB-KW"/>
</dbReference>
<feature type="domain" description="DNA helicase Pif1-like 2B" evidence="5">
    <location>
        <begin position="1230"/>
        <end position="1270"/>
    </location>
</feature>
<dbReference type="InterPro" id="IPR027417">
    <property type="entry name" value="P-loop_NTPase"/>
</dbReference>
<reference evidence="6 7" key="1">
    <citation type="journal article" date="2017" name="Nat. Commun.">
        <title>Genome assembly with in vitro proximity ligation data and whole-genome triplication in lettuce.</title>
        <authorList>
            <person name="Reyes-Chin-Wo S."/>
            <person name="Wang Z."/>
            <person name="Yang X."/>
            <person name="Kozik A."/>
            <person name="Arikit S."/>
            <person name="Song C."/>
            <person name="Xia L."/>
            <person name="Froenicke L."/>
            <person name="Lavelle D.O."/>
            <person name="Truco M.J."/>
            <person name="Xia R."/>
            <person name="Zhu S."/>
            <person name="Xu C."/>
            <person name="Xu H."/>
            <person name="Xu X."/>
            <person name="Cox K."/>
            <person name="Korf I."/>
            <person name="Meyers B.C."/>
            <person name="Michelmore R.W."/>
        </authorList>
    </citation>
    <scope>NUCLEOTIDE SEQUENCE [LARGE SCALE GENOMIC DNA]</scope>
    <source>
        <strain evidence="7">cv. Salinas</strain>
        <tissue evidence="6">Seedlings</tissue>
    </source>
</reference>
<keyword evidence="7" id="KW-1185">Reference proteome</keyword>
<dbReference type="GO" id="GO:0006310">
    <property type="term" value="P:DNA recombination"/>
    <property type="evidence" value="ECO:0007669"/>
    <property type="project" value="UniProtKB-KW"/>
</dbReference>
<evidence type="ECO:0000259" key="3">
    <source>
        <dbReference type="Pfam" id="PF05970"/>
    </source>
</evidence>
<dbReference type="InterPro" id="IPR025476">
    <property type="entry name" value="Helitron_helicase-like"/>
</dbReference>
<feature type="chain" id="PRO_5040324286" description="ATP-dependent DNA helicase" evidence="2">
    <location>
        <begin position="29"/>
        <end position="1308"/>
    </location>
</feature>
<evidence type="ECO:0000256" key="2">
    <source>
        <dbReference type="SAM" id="SignalP"/>
    </source>
</evidence>
<keyword evidence="1" id="KW-0234">DNA repair</keyword>
<dbReference type="Pfam" id="PF05970">
    <property type="entry name" value="PIF1"/>
    <property type="match status" value="1"/>
</dbReference>
<organism evidence="6 7">
    <name type="scientific">Lactuca sativa</name>
    <name type="common">Garden lettuce</name>
    <dbReference type="NCBI Taxonomy" id="4236"/>
    <lineage>
        <taxon>Eukaryota</taxon>
        <taxon>Viridiplantae</taxon>
        <taxon>Streptophyta</taxon>
        <taxon>Embryophyta</taxon>
        <taxon>Tracheophyta</taxon>
        <taxon>Spermatophyta</taxon>
        <taxon>Magnoliopsida</taxon>
        <taxon>eudicotyledons</taxon>
        <taxon>Gunneridae</taxon>
        <taxon>Pentapetalae</taxon>
        <taxon>asterids</taxon>
        <taxon>campanulids</taxon>
        <taxon>Asterales</taxon>
        <taxon>Asteraceae</taxon>
        <taxon>Cichorioideae</taxon>
        <taxon>Cichorieae</taxon>
        <taxon>Lactucinae</taxon>
        <taxon>Lactuca</taxon>
    </lineage>
</organism>
<dbReference type="Proteomes" id="UP000235145">
    <property type="component" value="Unassembled WGS sequence"/>
</dbReference>
<protein>
    <recommendedName>
        <fullName evidence="1">ATP-dependent DNA helicase</fullName>
        <ecNumber evidence="1">5.6.2.3</ecNumber>
    </recommendedName>
</protein>
<dbReference type="SUPFAM" id="SSF52540">
    <property type="entry name" value="P-loop containing nucleoside triphosphate hydrolases"/>
    <property type="match status" value="2"/>
</dbReference>
<keyword evidence="2" id="KW-0732">Signal</keyword>
<keyword evidence="1" id="KW-0233">DNA recombination</keyword>
<dbReference type="Gene3D" id="3.40.50.300">
    <property type="entry name" value="P-loop containing nucleotide triphosphate hydrolases"/>
    <property type="match status" value="1"/>
</dbReference>
<evidence type="ECO:0000259" key="5">
    <source>
        <dbReference type="Pfam" id="PF21530"/>
    </source>
</evidence>
<comment type="catalytic activity">
    <reaction evidence="1">
        <text>ATP + H2O = ADP + phosphate + H(+)</text>
        <dbReference type="Rhea" id="RHEA:13065"/>
        <dbReference type="ChEBI" id="CHEBI:15377"/>
        <dbReference type="ChEBI" id="CHEBI:15378"/>
        <dbReference type="ChEBI" id="CHEBI:30616"/>
        <dbReference type="ChEBI" id="CHEBI:43474"/>
        <dbReference type="ChEBI" id="CHEBI:456216"/>
        <dbReference type="EC" id="5.6.2.3"/>
    </reaction>
</comment>
<proteinExistence type="inferred from homology"/>
<dbReference type="PANTHER" id="PTHR10492:SF96">
    <property type="entry name" value="ATP-DEPENDENT DNA HELICASE"/>
    <property type="match status" value="1"/>
</dbReference>
<dbReference type="GO" id="GO:0016787">
    <property type="term" value="F:hydrolase activity"/>
    <property type="evidence" value="ECO:0007669"/>
    <property type="project" value="UniProtKB-KW"/>
</dbReference>
<comment type="caution">
    <text evidence="6">The sequence shown here is derived from an EMBL/GenBank/DDBJ whole genome shotgun (WGS) entry which is preliminary data.</text>
</comment>
<sequence>MMVLFAVSSQLIPCLFLSSLSTPPFASSASFVCVQVAHAARCGPRPGRMRLPPVLPQYVDLGDSRCVCECMKLSTRNHPRYSRCCRSGEVVLPYPSTFPPEYMSLFYNNSFLRDIRAYNSMFSMTSFGATVDDELNDGRGPYVFKVSGQVSHRIGSLCPDAVKGPRFLQLYLFDTANEVQNRLKSFKNPQKNLLDEGVVRFLVSFLSENNEYVRTFKTAKQFADEMNIPSYSVRLFNDIVDRRYDLPTPGSLGCIVTCDASAGDRYDIVIHSNTGRPQCIIKLHPTYMPLHYPLLFPYGEPGWCPIMRLGNRTDAGDKNLKVNMYYAYHLHGRQYIWSAILNSSRLFQQYLVDAFTCIEDSRLQFYATHQETLHSEYVGGLYDALSKGDRESRSVGKRVFLPASFTGGPRYMYSHYQDALAICRITRYMDMHDQRDPQSRADIIARVFKLKVQSFINYLKQDKPFGEIDAYFYICVDLYTIEFQNRGLPHCHTLIWVNVEYKIKTPEEVDAFITTELPDPLLEPQLYATICNYNNVHDPWSVAPCMKDGKCSKHFPKPFLAAKVFDIEGYARYKHGPDAQYTTSCGIIIHSGYVVPYNKKLCSRFEAHINVEYCGWNMMIKYLFKYISKGTYRVRYVIQKDVGVNDVGPSNTVNEQPGVMCQEKQHIDEIKTYLDGRYICPHEAAWRIFDFPIHHRNPAVQILSVHEENILRNPSATRTTLLAWFESNAKDPTGHENTYIEYPKYYKWDGPSKSWDRRASVSSNMVGRLVFMHPSSGELFYLRLLLCHQKGCTSFEDLRIVSGYVHPTYRYACNALGIIGDDIEWLATFNDASTWATPFQLRLLFCSLLLFCEVTDPNLLWQKAYEKMSDDYIYRLKSTLPDKAFSATDDVVRQQLLHDLEDMLSSSVPARSLAHFNLPMPSPMTYDKRVLADQHAQLLLQLNTQQMAIYGSVVSRIEANKHILMFVYGHGGTGKTFLWTTILSFFRSLGKVVLAVAAFGIASLLLPSGTTARSRFKIPIDLASNRSCDIKKRTSLADLMKHTSLIIWDEDPMSDRRCFEYLDRSLRDVLDCDEKPFNGISVLLGGDFRQTLPVLPKGTRSQIIDLTLPNSYLWKFFDIQMLTQNMRLVGRPDPRDTSFIQIPHSLLIPPAHDSLQQLIRFVYDTKLLNAPTVIDLSTRAIVCPTNEVADNINNIILKSVETDSRTYNSTDAMEPNGKHTSDLEGLFPIEYLNQLTFPRTPPHTLELKLKTPIMQRDGLCNRTRLIVTQLLPAVIEATIIIGTSIGQRVYIPRIKFIHKPLDLPVSFT</sequence>
<dbReference type="GO" id="GO:0043139">
    <property type="term" value="F:5'-3' DNA helicase activity"/>
    <property type="evidence" value="ECO:0007669"/>
    <property type="project" value="UniProtKB-EC"/>
</dbReference>